<gene>
    <name evidence="3" type="ORF">PLBR_LOCUS7003</name>
</gene>
<reference evidence="3 4" key="1">
    <citation type="submission" date="2018-03" db="EMBL/GenBank/DDBJ databases">
        <authorList>
            <person name="Fogelqvist J."/>
        </authorList>
    </citation>
    <scope>NUCLEOTIDE SEQUENCE [LARGE SCALE GENOMIC DNA]</scope>
</reference>
<accession>A0A3P3YHX1</accession>
<dbReference type="Proteomes" id="UP000290189">
    <property type="component" value="Unassembled WGS sequence"/>
</dbReference>
<organism evidence="3 4">
    <name type="scientific">Plasmodiophora brassicae</name>
    <name type="common">Clubroot disease agent</name>
    <dbReference type="NCBI Taxonomy" id="37360"/>
    <lineage>
        <taxon>Eukaryota</taxon>
        <taxon>Sar</taxon>
        <taxon>Rhizaria</taxon>
        <taxon>Endomyxa</taxon>
        <taxon>Phytomyxea</taxon>
        <taxon>Plasmodiophorida</taxon>
        <taxon>Plasmodiophoridae</taxon>
        <taxon>Plasmodiophora</taxon>
    </lineage>
</organism>
<geneLocation type="mitochondrion" evidence="3"/>
<dbReference type="EMBL" id="OVEO01000012">
    <property type="protein sequence ID" value="SPQ99788.1"/>
    <property type="molecule type" value="Genomic_DNA"/>
</dbReference>
<evidence type="ECO:0000313" key="4">
    <source>
        <dbReference type="Proteomes" id="UP000290189"/>
    </source>
</evidence>
<evidence type="ECO:0000313" key="3">
    <source>
        <dbReference type="EMBL" id="SPQ99788.1"/>
    </source>
</evidence>
<dbReference type="Gene3D" id="1.10.287.1490">
    <property type="match status" value="1"/>
</dbReference>
<evidence type="ECO:0000256" key="2">
    <source>
        <dbReference type="SAM" id="MobiDB-lite"/>
    </source>
</evidence>
<feature type="region of interest" description="Disordered" evidence="2">
    <location>
        <begin position="218"/>
        <end position="321"/>
    </location>
</feature>
<feature type="coiled-coil region" evidence="1">
    <location>
        <begin position="325"/>
        <end position="396"/>
    </location>
</feature>
<feature type="compositionally biased region" description="Low complexity" evidence="2">
    <location>
        <begin position="256"/>
        <end position="268"/>
    </location>
</feature>
<evidence type="ECO:0000256" key="1">
    <source>
        <dbReference type="SAM" id="Coils"/>
    </source>
</evidence>
<proteinExistence type="predicted"/>
<dbReference type="AlphaFoldDB" id="A0A3P3YHX1"/>
<sequence>MSLFTAAAVAPGSLQVAGLPHLVTGDDQRGETTARTVIGSARHVDITRGVVHFRLLRQTANGDPLTGAPRMAHAREAARRFGNELHREAINAHLHRRQMGTRYRGRIRNVALLQKHMPRMVNGSHMHARLQHRHADRLSVQKFMAHEDKRWKQRCANLEALLVGQRRIADEQEAVFESETADWVARIEILQQRIQDADECLRLRMETGIQQLQDERVETHANATSSNAAVDESDEGAGSVRHEEGDDNDGSDARSDGAGSCSSGAASTSRERLTPLSSPESLDSALDDTRRRMSLSSLGTGSATPPSPRFERRASSVVPDQATTKAAALAALRQQQDDLRRALDEENRRWIQKQARIAQEVARVHSCRLTHLNTELDDVRAELTAVEADVRAARDTYGSAAQEGSVLGARFDERQGELDRLGRQYVKMQEAAIIQDSEAHIDSTVSRAMREEFDDALRHLTPLLAALGAGSDRLNVLVTCPVCLGTLRAPVFDCHARRFRCEACQARATDVRDQAQIQAIRCAELDNFLTRMDVLQVQISHMRQMHRNVTARIM</sequence>
<feature type="compositionally biased region" description="Polar residues" evidence="2">
    <location>
        <begin position="294"/>
        <end position="304"/>
    </location>
</feature>
<keyword evidence="3" id="KW-0496">Mitochondrion</keyword>
<name>A0A3P3YHX1_PLABS</name>
<keyword evidence="1" id="KW-0175">Coiled coil</keyword>
<protein>
    <submittedName>
        <fullName evidence="3">Uncharacterized protein</fullName>
    </submittedName>
</protein>